<dbReference type="Proteomes" id="UP000507470">
    <property type="component" value="Unassembled WGS sequence"/>
</dbReference>
<protein>
    <submittedName>
        <fullName evidence="2">Uncharacterized protein</fullName>
    </submittedName>
</protein>
<dbReference type="AlphaFoldDB" id="A0A6J8C4Y5"/>
<evidence type="ECO:0000256" key="1">
    <source>
        <dbReference type="SAM" id="MobiDB-lite"/>
    </source>
</evidence>
<reference evidence="2 3" key="1">
    <citation type="submission" date="2020-06" db="EMBL/GenBank/DDBJ databases">
        <authorList>
            <person name="Li R."/>
            <person name="Bekaert M."/>
        </authorList>
    </citation>
    <scope>NUCLEOTIDE SEQUENCE [LARGE SCALE GENOMIC DNA]</scope>
    <source>
        <strain evidence="3">wild</strain>
    </source>
</reference>
<proteinExistence type="predicted"/>
<sequence length="204" mass="22950">MLRIQKQKAGIKGSALPTKRKLTHARGPKQKQPNEDIDQLKDKLGIDNLNRDIVVSLTATFQKHIAGPKPSTLSYSSNNLKTERYVNRSRGNVSMTLNRNRPGGENNEERVQVPASRLDLISWVDHDVGSNQIHSYNFNGFSIDYLSDSYTLSLGFITPPTVGANTADAFQKAFDQPNSEIDKGEVFEEYLEDTEWNIPKLKTE</sequence>
<dbReference type="EMBL" id="CACVKT020004756">
    <property type="protein sequence ID" value="CAC5391438.1"/>
    <property type="molecule type" value="Genomic_DNA"/>
</dbReference>
<gene>
    <name evidence="2" type="ORF">MCOR_26448</name>
</gene>
<accession>A0A6J8C4Y5</accession>
<feature type="compositionally biased region" description="Basic residues" evidence="1">
    <location>
        <begin position="18"/>
        <end position="29"/>
    </location>
</feature>
<feature type="region of interest" description="Disordered" evidence="1">
    <location>
        <begin position="1"/>
        <end position="37"/>
    </location>
</feature>
<evidence type="ECO:0000313" key="2">
    <source>
        <dbReference type="EMBL" id="CAC5391438.1"/>
    </source>
</evidence>
<name>A0A6J8C4Y5_MYTCO</name>
<evidence type="ECO:0000313" key="3">
    <source>
        <dbReference type="Proteomes" id="UP000507470"/>
    </source>
</evidence>
<organism evidence="2 3">
    <name type="scientific">Mytilus coruscus</name>
    <name type="common">Sea mussel</name>
    <dbReference type="NCBI Taxonomy" id="42192"/>
    <lineage>
        <taxon>Eukaryota</taxon>
        <taxon>Metazoa</taxon>
        <taxon>Spiralia</taxon>
        <taxon>Lophotrochozoa</taxon>
        <taxon>Mollusca</taxon>
        <taxon>Bivalvia</taxon>
        <taxon>Autobranchia</taxon>
        <taxon>Pteriomorphia</taxon>
        <taxon>Mytilida</taxon>
        <taxon>Mytiloidea</taxon>
        <taxon>Mytilidae</taxon>
        <taxon>Mytilinae</taxon>
        <taxon>Mytilus</taxon>
    </lineage>
</organism>
<keyword evidence="3" id="KW-1185">Reference proteome</keyword>